<dbReference type="GO" id="GO:0031267">
    <property type="term" value="F:small GTPase binding"/>
    <property type="evidence" value="ECO:0007669"/>
    <property type="project" value="InterPro"/>
</dbReference>
<sequence length="102" mass="12071">MCEKTEKMSRSGLLAVVRTHQSGASIDSLQKCCDLSQLWYREFYLEMTMGRKVNKCMVRHQHNEECSDLITMEKRIQFPIEMSMPWILTDHILRTKEPAMME</sequence>
<dbReference type="EMBL" id="CADEBD010000313">
    <property type="protein sequence ID" value="CAB3242622.1"/>
    <property type="molecule type" value="Genomic_DNA"/>
</dbReference>
<gene>
    <name evidence="1" type="ORF">APLA_LOCUS10056</name>
</gene>
<proteinExistence type="predicted"/>
<reference evidence="1 2" key="1">
    <citation type="submission" date="2020-04" db="EMBL/GenBank/DDBJ databases">
        <authorList>
            <person name="Wallbank WR R."/>
            <person name="Pardo Diaz C."/>
            <person name="Kozak K."/>
            <person name="Martin S."/>
            <person name="Jiggins C."/>
            <person name="Moest M."/>
            <person name="Warren A I."/>
            <person name="Byers J.R.P. K."/>
            <person name="Montejo-Kovacevich G."/>
            <person name="Yen C E."/>
        </authorList>
    </citation>
    <scope>NUCLEOTIDE SEQUENCE [LARGE SCALE GENOMIC DNA]</scope>
</reference>
<protein>
    <submittedName>
        <fullName evidence="1">Uncharacterized protein</fullName>
    </submittedName>
</protein>
<dbReference type="Proteomes" id="UP000494256">
    <property type="component" value="Unassembled WGS sequence"/>
</dbReference>
<comment type="caution">
    <text evidence="1">The sequence shown here is derived from an EMBL/GenBank/DDBJ whole genome shotgun (WGS) entry which is preliminary data.</text>
</comment>
<dbReference type="Pfam" id="PF05994">
    <property type="entry name" value="FragX_IP"/>
    <property type="match status" value="1"/>
</dbReference>
<dbReference type="OrthoDB" id="199913at2759"/>
<name>A0A8S1AB34_ARCPL</name>
<dbReference type="AlphaFoldDB" id="A0A8S1AB34"/>
<dbReference type="InterPro" id="IPR008081">
    <property type="entry name" value="Cytoplasmic_FMR1-int"/>
</dbReference>
<organism evidence="1 2">
    <name type="scientific">Arctia plantaginis</name>
    <name type="common">Wood tiger moth</name>
    <name type="synonym">Phalaena plantaginis</name>
    <dbReference type="NCBI Taxonomy" id="874455"/>
    <lineage>
        <taxon>Eukaryota</taxon>
        <taxon>Metazoa</taxon>
        <taxon>Ecdysozoa</taxon>
        <taxon>Arthropoda</taxon>
        <taxon>Hexapoda</taxon>
        <taxon>Insecta</taxon>
        <taxon>Pterygota</taxon>
        <taxon>Neoptera</taxon>
        <taxon>Endopterygota</taxon>
        <taxon>Lepidoptera</taxon>
        <taxon>Glossata</taxon>
        <taxon>Ditrysia</taxon>
        <taxon>Noctuoidea</taxon>
        <taxon>Erebidae</taxon>
        <taxon>Arctiinae</taxon>
        <taxon>Arctia</taxon>
    </lineage>
</organism>
<evidence type="ECO:0000313" key="1">
    <source>
        <dbReference type="EMBL" id="CAB3242622.1"/>
    </source>
</evidence>
<evidence type="ECO:0000313" key="2">
    <source>
        <dbReference type="Proteomes" id="UP000494256"/>
    </source>
</evidence>
<dbReference type="GO" id="GO:0030833">
    <property type="term" value="P:regulation of actin filament polymerization"/>
    <property type="evidence" value="ECO:0007669"/>
    <property type="project" value="InterPro"/>
</dbReference>
<dbReference type="PANTHER" id="PTHR12195">
    <property type="entry name" value="CYTOPLASMIC FMR1-INTERACTING PROTEIN-RELATED"/>
    <property type="match status" value="1"/>
</dbReference>
<accession>A0A8S1AB34</accession>